<evidence type="ECO:0000313" key="1">
    <source>
        <dbReference type="EMBL" id="OXU17711.1"/>
    </source>
</evidence>
<proteinExistence type="predicted"/>
<evidence type="ECO:0008006" key="3">
    <source>
        <dbReference type="Google" id="ProtNLM"/>
    </source>
</evidence>
<organism evidence="1 2">
    <name type="scientific">Trichomalopsis sarcophagae</name>
    <dbReference type="NCBI Taxonomy" id="543379"/>
    <lineage>
        <taxon>Eukaryota</taxon>
        <taxon>Metazoa</taxon>
        <taxon>Ecdysozoa</taxon>
        <taxon>Arthropoda</taxon>
        <taxon>Hexapoda</taxon>
        <taxon>Insecta</taxon>
        <taxon>Pterygota</taxon>
        <taxon>Neoptera</taxon>
        <taxon>Endopterygota</taxon>
        <taxon>Hymenoptera</taxon>
        <taxon>Apocrita</taxon>
        <taxon>Proctotrupomorpha</taxon>
        <taxon>Chalcidoidea</taxon>
        <taxon>Pteromalidae</taxon>
        <taxon>Pteromalinae</taxon>
        <taxon>Trichomalopsis</taxon>
    </lineage>
</organism>
<gene>
    <name evidence="1" type="ORF">TSAR_016050</name>
</gene>
<comment type="caution">
    <text evidence="1">The sequence shown here is derived from an EMBL/GenBank/DDBJ whole genome shotgun (WGS) entry which is preliminary data.</text>
</comment>
<name>A0A232EH99_9HYME</name>
<accession>A0A232EH99</accession>
<keyword evidence="2" id="KW-1185">Reference proteome</keyword>
<dbReference type="Proteomes" id="UP000215335">
    <property type="component" value="Unassembled WGS sequence"/>
</dbReference>
<evidence type="ECO:0000313" key="2">
    <source>
        <dbReference type="Proteomes" id="UP000215335"/>
    </source>
</evidence>
<reference evidence="1 2" key="1">
    <citation type="journal article" date="2017" name="Curr. Biol.">
        <title>The Evolution of Venom by Co-option of Single-Copy Genes.</title>
        <authorList>
            <person name="Martinson E.O."/>
            <person name="Mrinalini"/>
            <person name="Kelkar Y.D."/>
            <person name="Chang C.H."/>
            <person name="Werren J.H."/>
        </authorList>
    </citation>
    <scope>NUCLEOTIDE SEQUENCE [LARGE SCALE GENOMIC DNA]</scope>
    <source>
        <strain evidence="1 2">Alberta</strain>
        <tissue evidence="1">Whole body</tissue>
    </source>
</reference>
<dbReference type="AlphaFoldDB" id="A0A232EH99"/>
<sequence>MSDSRKRLSGCDYRKWAREKNEKMELICDLRETEENSQEIEKQSSCEYDADNANHTYSLSTNNFSDTNIDNIVTANISKSDLSISDDPFFWENNNYLHNGEKISGHWLIYSEITESVYCGPCLAFNGGTQFGSKNGFDDWKNIKRIEQHENSKTHKNCLLSLKARAEMKRASIISKTKQWVFQKRMIIHKI</sequence>
<protein>
    <recommendedName>
        <fullName evidence="3">TTF-type domain-containing protein</fullName>
    </recommendedName>
</protein>
<dbReference type="EMBL" id="NNAY01004564">
    <property type="protein sequence ID" value="OXU17711.1"/>
    <property type="molecule type" value="Genomic_DNA"/>
</dbReference>
<dbReference type="STRING" id="543379.A0A232EH99"/>